<name>A0A1L9RML3_ASPWE</name>
<evidence type="ECO:0000313" key="1">
    <source>
        <dbReference type="EMBL" id="OJJ36152.1"/>
    </source>
</evidence>
<dbReference type="VEuPathDB" id="FungiDB:ASPWEDRAFT_184111"/>
<organism evidence="1 2">
    <name type="scientific">Aspergillus wentii DTO 134E9</name>
    <dbReference type="NCBI Taxonomy" id="1073089"/>
    <lineage>
        <taxon>Eukaryota</taxon>
        <taxon>Fungi</taxon>
        <taxon>Dikarya</taxon>
        <taxon>Ascomycota</taxon>
        <taxon>Pezizomycotina</taxon>
        <taxon>Eurotiomycetes</taxon>
        <taxon>Eurotiomycetidae</taxon>
        <taxon>Eurotiales</taxon>
        <taxon>Aspergillaceae</taxon>
        <taxon>Aspergillus</taxon>
        <taxon>Aspergillus subgen. Cremei</taxon>
    </lineage>
</organism>
<dbReference type="RefSeq" id="XP_040689828.1">
    <property type="nucleotide sequence ID" value="XM_040832013.1"/>
</dbReference>
<dbReference type="OrthoDB" id="10673609at2759"/>
<dbReference type="Proteomes" id="UP000184383">
    <property type="component" value="Unassembled WGS sequence"/>
</dbReference>
<dbReference type="EMBL" id="KV878212">
    <property type="protein sequence ID" value="OJJ36152.1"/>
    <property type="molecule type" value="Genomic_DNA"/>
</dbReference>
<proteinExistence type="predicted"/>
<accession>A0A1L9RML3</accession>
<sequence>MAGGDGMIVTTSEPFAPSMVTAGYGAYRPLDHLNVSLQFLLRNLIAPAHPVRPPVHPPAFFLSTQAVVSPTIPTRGYVLHLAAVPQLNSIADVEKLTNHVKTFLEKCDQLQESQKQVLHDYYDRDHLKDFYVAFEVLASLARRLASARLPRGVVGFNVHIKQAFMPVIPHASTRQAGIESALRFTEIQLKQAVIQVRNFQEQSTTQKDYMSNMSRKYLTKMKNNASLIEYASGTNELAKADMEIAVLGMKSPAKHSPARHARIIAEAISKFDMNVMKPKTMMIHLPWVILLCWTGWRGLKGF</sequence>
<gene>
    <name evidence="1" type="ORF">ASPWEDRAFT_184111</name>
</gene>
<reference evidence="2" key="1">
    <citation type="journal article" date="2017" name="Genome Biol.">
        <title>Comparative genomics reveals high biological diversity and specific adaptations in the industrially and medically important fungal genus Aspergillus.</title>
        <authorList>
            <person name="de Vries R.P."/>
            <person name="Riley R."/>
            <person name="Wiebenga A."/>
            <person name="Aguilar-Osorio G."/>
            <person name="Amillis S."/>
            <person name="Uchima C.A."/>
            <person name="Anderluh G."/>
            <person name="Asadollahi M."/>
            <person name="Askin M."/>
            <person name="Barry K."/>
            <person name="Battaglia E."/>
            <person name="Bayram O."/>
            <person name="Benocci T."/>
            <person name="Braus-Stromeyer S.A."/>
            <person name="Caldana C."/>
            <person name="Canovas D."/>
            <person name="Cerqueira G.C."/>
            <person name="Chen F."/>
            <person name="Chen W."/>
            <person name="Choi C."/>
            <person name="Clum A."/>
            <person name="Dos Santos R.A."/>
            <person name="Damasio A.R."/>
            <person name="Diallinas G."/>
            <person name="Emri T."/>
            <person name="Fekete E."/>
            <person name="Flipphi M."/>
            <person name="Freyberg S."/>
            <person name="Gallo A."/>
            <person name="Gournas C."/>
            <person name="Habgood R."/>
            <person name="Hainaut M."/>
            <person name="Harispe M.L."/>
            <person name="Henrissat B."/>
            <person name="Hilden K.S."/>
            <person name="Hope R."/>
            <person name="Hossain A."/>
            <person name="Karabika E."/>
            <person name="Karaffa L."/>
            <person name="Karanyi Z."/>
            <person name="Krasevec N."/>
            <person name="Kuo A."/>
            <person name="Kusch H."/>
            <person name="LaButti K."/>
            <person name="Lagendijk E.L."/>
            <person name="Lapidus A."/>
            <person name="Levasseur A."/>
            <person name="Lindquist E."/>
            <person name="Lipzen A."/>
            <person name="Logrieco A.F."/>
            <person name="MacCabe A."/>
            <person name="Maekelae M.R."/>
            <person name="Malavazi I."/>
            <person name="Melin P."/>
            <person name="Meyer V."/>
            <person name="Mielnichuk N."/>
            <person name="Miskei M."/>
            <person name="Molnar A.P."/>
            <person name="Mule G."/>
            <person name="Ngan C.Y."/>
            <person name="Orejas M."/>
            <person name="Orosz E."/>
            <person name="Ouedraogo J.P."/>
            <person name="Overkamp K.M."/>
            <person name="Park H.-S."/>
            <person name="Perrone G."/>
            <person name="Piumi F."/>
            <person name="Punt P.J."/>
            <person name="Ram A.F."/>
            <person name="Ramon A."/>
            <person name="Rauscher S."/>
            <person name="Record E."/>
            <person name="Riano-Pachon D.M."/>
            <person name="Robert V."/>
            <person name="Roehrig J."/>
            <person name="Ruller R."/>
            <person name="Salamov A."/>
            <person name="Salih N.S."/>
            <person name="Samson R.A."/>
            <person name="Sandor E."/>
            <person name="Sanguinetti M."/>
            <person name="Schuetze T."/>
            <person name="Sepcic K."/>
            <person name="Shelest E."/>
            <person name="Sherlock G."/>
            <person name="Sophianopoulou V."/>
            <person name="Squina F.M."/>
            <person name="Sun H."/>
            <person name="Susca A."/>
            <person name="Todd R.B."/>
            <person name="Tsang A."/>
            <person name="Unkles S.E."/>
            <person name="van de Wiele N."/>
            <person name="van Rossen-Uffink D."/>
            <person name="Oliveira J.V."/>
            <person name="Vesth T.C."/>
            <person name="Visser J."/>
            <person name="Yu J.-H."/>
            <person name="Zhou M."/>
            <person name="Andersen M.R."/>
            <person name="Archer D.B."/>
            <person name="Baker S.E."/>
            <person name="Benoit I."/>
            <person name="Brakhage A.A."/>
            <person name="Braus G.H."/>
            <person name="Fischer R."/>
            <person name="Frisvad J.C."/>
            <person name="Goldman G.H."/>
            <person name="Houbraken J."/>
            <person name="Oakley B."/>
            <person name="Pocsi I."/>
            <person name="Scazzocchio C."/>
            <person name="Seiboth B."/>
            <person name="vanKuyk P.A."/>
            <person name="Wortman J."/>
            <person name="Dyer P.S."/>
            <person name="Grigoriev I.V."/>
        </authorList>
    </citation>
    <scope>NUCLEOTIDE SEQUENCE [LARGE SCALE GENOMIC DNA]</scope>
    <source>
        <strain evidence="2">DTO 134E9</strain>
    </source>
</reference>
<keyword evidence="2" id="KW-1185">Reference proteome</keyword>
<dbReference type="GeneID" id="63747861"/>
<dbReference type="AlphaFoldDB" id="A0A1L9RML3"/>
<evidence type="ECO:0000313" key="2">
    <source>
        <dbReference type="Proteomes" id="UP000184383"/>
    </source>
</evidence>
<protein>
    <submittedName>
        <fullName evidence="1">Uncharacterized protein</fullName>
    </submittedName>
</protein>